<comment type="pathway">
    <text evidence="2">Protein modification; protein glycosylation.</text>
</comment>
<evidence type="ECO:0000313" key="13">
    <source>
        <dbReference type="Proteomes" id="UP001347796"/>
    </source>
</evidence>
<evidence type="ECO:0000256" key="3">
    <source>
        <dbReference type="ARBA" id="ARBA00022676"/>
    </source>
</evidence>
<evidence type="ECO:0000313" key="12">
    <source>
        <dbReference type="EMBL" id="KAK6170995.1"/>
    </source>
</evidence>
<evidence type="ECO:0000256" key="11">
    <source>
        <dbReference type="SAM" id="Phobius"/>
    </source>
</evidence>
<evidence type="ECO:0000256" key="5">
    <source>
        <dbReference type="ARBA" id="ARBA00022692"/>
    </source>
</evidence>
<evidence type="ECO:0000256" key="1">
    <source>
        <dbReference type="ARBA" id="ARBA00004606"/>
    </source>
</evidence>
<evidence type="ECO:0000256" key="7">
    <source>
        <dbReference type="ARBA" id="ARBA00022989"/>
    </source>
</evidence>
<keyword evidence="4" id="KW-0808">Transferase</keyword>
<protein>
    <submittedName>
        <fullName evidence="12">Uncharacterized protein</fullName>
    </submittedName>
</protein>
<evidence type="ECO:0000256" key="9">
    <source>
        <dbReference type="ARBA" id="ARBA00023180"/>
    </source>
</evidence>
<sequence length="429" mass="50885">MLCKLRALMQVSLLGMLCYILIYMLFSRRIHSDINVLRSSNINQDLIEFRPFKNQEINCKKIVEGDENEIKKFVERKPDNIPTNETLVKHTQNCSFFRRIYGYDAVLNTEEEKQFPIAFNILLYKEVEQVEILLRIIYRPQNYYCLHIDGFSPDHVHRAAKSLADCFNNVFIVSKTEKIVYESFQRLQADINCMSDHLDNPNWKYLINLPSQEYPIKSNAEIVQILKLLNDTNYTECIIGTGRLNIRYKFKYKNVYEPNGTYRIVKTNERYKDPPHRMVVVKGSAYGVFTRRFVDYVINTKLARDLLEWCRGVLSPDEYYWSTLNHNPHLHVPGSYKVKCPTTFLLSTYVIWYPMKCPGKFLRFVCIFGITSLSKLAKRKELFVNKFELEYSYPALYCLSEFLRNKSLSRPRIDEKFYKQLYFNQTNIV</sequence>
<dbReference type="Proteomes" id="UP001347796">
    <property type="component" value="Unassembled WGS sequence"/>
</dbReference>
<keyword evidence="9" id="KW-0325">Glycoprotein</keyword>
<reference evidence="12 13" key="1">
    <citation type="submission" date="2024-01" db="EMBL/GenBank/DDBJ databases">
        <title>The genome of the rayed Mediterranean limpet Patella caerulea (Linnaeus, 1758).</title>
        <authorList>
            <person name="Anh-Thu Weber A."/>
            <person name="Halstead-Nussloch G."/>
        </authorList>
    </citation>
    <scope>NUCLEOTIDE SEQUENCE [LARGE SCALE GENOMIC DNA]</scope>
    <source>
        <strain evidence="12">AATW-2023a</strain>
        <tissue evidence="12">Whole specimen</tissue>
    </source>
</reference>
<dbReference type="InterPro" id="IPR003406">
    <property type="entry name" value="Glyco_trans_14"/>
</dbReference>
<dbReference type="GO" id="GO:0016020">
    <property type="term" value="C:membrane"/>
    <property type="evidence" value="ECO:0007669"/>
    <property type="project" value="UniProtKB-SubCell"/>
</dbReference>
<dbReference type="AlphaFoldDB" id="A0AAN8J6R3"/>
<dbReference type="GO" id="GO:0008375">
    <property type="term" value="F:acetylglucosaminyltransferase activity"/>
    <property type="evidence" value="ECO:0007669"/>
    <property type="project" value="TreeGrafter"/>
</dbReference>
<evidence type="ECO:0000256" key="2">
    <source>
        <dbReference type="ARBA" id="ARBA00004922"/>
    </source>
</evidence>
<proteinExistence type="inferred from homology"/>
<gene>
    <name evidence="12" type="ORF">SNE40_019263</name>
</gene>
<comment type="similarity">
    <text evidence="10">Belongs to the glycosyltransferase 14 family.</text>
</comment>
<comment type="subcellular location">
    <subcellularLocation>
        <location evidence="1">Membrane</location>
        <topology evidence="1">Single-pass type II membrane protein</topology>
    </subcellularLocation>
</comment>
<evidence type="ECO:0000256" key="6">
    <source>
        <dbReference type="ARBA" id="ARBA00022968"/>
    </source>
</evidence>
<dbReference type="Pfam" id="PF02485">
    <property type="entry name" value="Branch"/>
    <property type="match status" value="1"/>
</dbReference>
<keyword evidence="5 11" id="KW-0812">Transmembrane</keyword>
<keyword evidence="13" id="KW-1185">Reference proteome</keyword>
<keyword evidence="7 11" id="KW-1133">Transmembrane helix</keyword>
<comment type="caution">
    <text evidence="12">The sequence shown here is derived from an EMBL/GenBank/DDBJ whole genome shotgun (WGS) entry which is preliminary data.</text>
</comment>
<dbReference type="EMBL" id="JAZGQO010000014">
    <property type="protein sequence ID" value="KAK6170995.1"/>
    <property type="molecule type" value="Genomic_DNA"/>
</dbReference>
<accession>A0AAN8J6R3</accession>
<evidence type="ECO:0000256" key="10">
    <source>
        <dbReference type="ARBA" id="ARBA00038150"/>
    </source>
</evidence>
<feature type="transmembrane region" description="Helical" evidence="11">
    <location>
        <begin position="7"/>
        <end position="26"/>
    </location>
</feature>
<name>A0AAN8J6R3_PATCE</name>
<dbReference type="PANTHER" id="PTHR19297:SF181">
    <property type="entry name" value="PROTEIN XYLOSYLTRANSFERASE"/>
    <property type="match status" value="1"/>
</dbReference>
<organism evidence="12 13">
    <name type="scientific">Patella caerulea</name>
    <name type="common">Rayed Mediterranean limpet</name>
    <dbReference type="NCBI Taxonomy" id="87958"/>
    <lineage>
        <taxon>Eukaryota</taxon>
        <taxon>Metazoa</taxon>
        <taxon>Spiralia</taxon>
        <taxon>Lophotrochozoa</taxon>
        <taxon>Mollusca</taxon>
        <taxon>Gastropoda</taxon>
        <taxon>Patellogastropoda</taxon>
        <taxon>Patelloidea</taxon>
        <taxon>Patellidae</taxon>
        <taxon>Patella</taxon>
    </lineage>
</organism>
<keyword evidence="3" id="KW-0328">Glycosyltransferase</keyword>
<evidence type="ECO:0000256" key="4">
    <source>
        <dbReference type="ARBA" id="ARBA00022679"/>
    </source>
</evidence>
<keyword evidence="6" id="KW-0735">Signal-anchor</keyword>
<evidence type="ECO:0000256" key="8">
    <source>
        <dbReference type="ARBA" id="ARBA00023136"/>
    </source>
</evidence>
<keyword evidence="8 11" id="KW-0472">Membrane</keyword>
<dbReference type="PANTHER" id="PTHR19297">
    <property type="entry name" value="GLYCOSYLTRANSFERASE 14 FAMILY MEMBER"/>
    <property type="match status" value="1"/>
</dbReference>